<organism evidence="1 2">
    <name type="scientific">Reichenbachiella faecimaris</name>
    <dbReference type="NCBI Taxonomy" id="692418"/>
    <lineage>
        <taxon>Bacteria</taxon>
        <taxon>Pseudomonadati</taxon>
        <taxon>Bacteroidota</taxon>
        <taxon>Cytophagia</taxon>
        <taxon>Cytophagales</taxon>
        <taxon>Reichenbachiellaceae</taxon>
        <taxon>Reichenbachiella</taxon>
    </lineage>
</organism>
<dbReference type="Proteomes" id="UP000192472">
    <property type="component" value="Unassembled WGS sequence"/>
</dbReference>
<evidence type="ECO:0000313" key="1">
    <source>
        <dbReference type="EMBL" id="SMD35933.1"/>
    </source>
</evidence>
<sequence length="233" mass="26523">MKCFFGLFILFPGLVNGQNLDKILEAHFEAQGQENLMAMRSIFMKVREMDGFTEGKVYQITKKAPSKIRIEGIYNEQTFVNAFDGKTAWTIAPWTGVQVAQLMTERERDLFLMNAGIGSPLYDHGLGHVLEIIGSERADDANHYVIRSTMPSGFFVDYLVDKKDHLIHLARIYEEDEPEKVEREVIFKNYKNLGGVSIPFAFENRTGRSIYDIVVDDIVFGQGAPNSIFEKPE</sequence>
<evidence type="ECO:0008006" key="3">
    <source>
        <dbReference type="Google" id="ProtNLM"/>
    </source>
</evidence>
<proteinExistence type="predicted"/>
<dbReference type="Gene3D" id="2.50.20.10">
    <property type="entry name" value="Lipoprotein localisation LolA/LolB/LppX"/>
    <property type="match status" value="1"/>
</dbReference>
<evidence type="ECO:0000313" key="2">
    <source>
        <dbReference type="Proteomes" id="UP000192472"/>
    </source>
</evidence>
<protein>
    <recommendedName>
        <fullName evidence="3">Outer membrane lipoprotein-sorting protein</fullName>
    </recommendedName>
</protein>
<dbReference type="AlphaFoldDB" id="A0A1W2GGZ0"/>
<accession>A0A1W2GGZ0</accession>
<dbReference type="EMBL" id="FWYF01000003">
    <property type="protein sequence ID" value="SMD35933.1"/>
    <property type="molecule type" value="Genomic_DNA"/>
</dbReference>
<dbReference type="STRING" id="692418.SAMN04488029_2615"/>
<name>A0A1W2GGZ0_REIFA</name>
<dbReference type="OrthoDB" id="128937at2"/>
<gene>
    <name evidence="1" type="ORF">SAMN04488029_2615</name>
</gene>
<reference evidence="1 2" key="1">
    <citation type="submission" date="2017-04" db="EMBL/GenBank/DDBJ databases">
        <authorList>
            <person name="Afonso C.L."/>
            <person name="Miller P.J."/>
            <person name="Scott M.A."/>
            <person name="Spackman E."/>
            <person name="Goraichik I."/>
            <person name="Dimitrov K.M."/>
            <person name="Suarez D.L."/>
            <person name="Swayne D.E."/>
        </authorList>
    </citation>
    <scope>NUCLEOTIDE SEQUENCE [LARGE SCALE GENOMIC DNA]</scope>
    <source>
        <strain evidence="1 2">DSM 26133</strain>
    </source>
</reference>
<dbReference type="RefSeq" id="WP_084373288.1">
    <property type="nucleotide sequence ID" value="NZ_FWYF01000003.1"/>
</dbReference>
<keyword evidence="2" id="KW-1185">Reference proteome</keyword>